<evidence type="ECO:0000313" key="1">
    <source>
        <dbReference type="EMBL" id="MTF38453.1"/>
    </source>
</evidence>
<comment type="caution">
    <text evidence="1">The sequence shown here is derived from an EMBL/GenBank/DDBJ whole genome shotgun (WGS) entry which is preliminary data.</text>
</comment>
<name>A0A844GSC6_9CHRO</name>
<dbReference type="EMBL" id="WMIA01000005">
    <property type="protein sequence ID" value="MTF38453.1"/>
    <property type="molecule type" value="Genomic_DNA"/>
</dbReference>
<dbReference type="AlphaFoldDB" id="A0A844GSC6"/>
<dbReference type="RefSeq" id="WP_155083324.1">
    <property type="nucleotide sequence ID" value="NZ_WMIA01000005.1"/>
</dbReference>
<dbReference type="Proteomes" id="UP000437131">
    <property type="component" value="Unassembled WGS sequence"/>
</dbReference>
<gene>
    <name evidence="1" type="ORF">GGC33_05895</name>
</gene>
<sequence length="120" mass="13767">MENNNLINFVQQGFRTVVGATASAVETLQDNNKRNQIVSELTTELQKKSQEWQEKGALTEEEAKKIIEQFFQNKSENTNNNSSYDETVETKAVNNPYQNIQQLTQEVIALREELEKIKSS</sequence>
<reference evidence="1 2" key="1">
    <citation type="submission" date="2019-11" db="EMBL/GenBank/DDBJ databases">
        <title>Isolation of a new High Light Tolerant Cyanobacteria.</title>
        <authorList>
            <person name="Dobson Z."/>
            <person name="Vaughn N."/>
            <person name="Vaughn M."/>
            <person name="Fromme P."/>
            <person name="Mazor Y."/>
        </authorList>
    </citation>
    <scope>NUCLEOTIDE SEQUENCE [LARGE SCALE GENOMIC DNA]</scope>
    <source>
        <strain evidence="1 2">0216</strain>
    </source>
</reference>
<accession>A0A844GSC6</accession>
<evidence type="ECO:0000313" key="2">
    <source>
        <dbReference type="Proteomes" id="UP000437131"/>
    </source>
</evidence>
<protein>
    <submittedName>
        <fullName evidence="1">Uncharacterized protein</fullName>
    </submittedName>
</protein>
<proteinExistence type="predicted"/>
<organism evidence="1 2">
    <name type="scientific">Cyanobacterium aponinum 0216</name>
    <dbReference type="NCBI Taxonomy" id="2676140"/>
    <lineage>
        <taxon>Bacteria</taxon>
        <taxon>Bacillati</taxon>
        <taxon>Cyanobacteriota</taxon>
        <taxon>Cyanophyceae</taxon>
        <taxon>Oscillatoriophycideae</taxon>
        <taxon>Chroococcales</taxon>
        <taxon>Geminocystaceae</taxon>
        <taxon>Cyanobacterium</taxon>
    </lineage>
</organism>